<dbReference type="PANTHER" id="PTHR42085:SF1">
    <property type="entry name" value="F-BOX DOMAIN-CONTAINING PROTEIN"/>
    <property type="match status" value="1"/>
</dbReference>
<keyword evidence="2" id="KW-1185">Reference proteome</keyword>
<organism evidence="1 2">
    <name type="scientific">Ophiobolus disseminans</name>
    <dbReference type="NCBI Taxonomy" id="1469910"/>
    <lineage>
        <taxon>Eukaryota</taxon>
        <taxon>Fungi</taxon>
        <taxon>Dikarya</taxon>
        <taxon>Ascomycota</taxon>
        <taxon>Pezizomycotina</taxon>
        <taxon>Dothideomycetes</taxon>
        <taxon>Pleosporomycetidae</taxon>
        <taxon>Pleosporales</taxon>
        <taxon>Pleosporineae</taxon>
        <taxon>Phaeosphaeriaceae</taxon>
        <taxon>Ophiobolus</taxon>
    </lineage>
</organism>
<dbReference type="OrthoDB" id="3801356at2759"/>
<evidence type="ECO:0000313" key="2">
    <source>
        <dbReference type="Proteomes" id="UP000799424"/>
    </source>
</evidence>
<protein>
    <submittedName>
        <fullName evidence="1">Uncharacterized protein</fullName>
    </submittedName>
</protein>
<dbReference type="PANTHER" id="PTHR42085">
    <property type="entry name" value="F-BOX DOMAIN-CONTAINING PROTEIN"/>
    <property type="match status" value="1"/>
</dbReference>
<gene>
    <name evidence="1" type="ORF">CC86DRAFT_412196</name>
</gene>
<dbReference type="EMBL" id="MU006241">
    <property type="protein sequence ID" value="KAF2820321.1"/>
    <property type="molecule type" value="Genomic_DNA"/>
</dbReference>
<accession>A0A6A6ZGS1</accession>
<dbReference type="InterPro" id="IPR038883">
    <property type="entry name" value="AN11006-like"/>
</dbReference>
<reference evidence="1" key="1">
    <citation type="journal article" date="2020" name="Stud. Mycol.">
        <title>101 Dothideomycetes genomes: a test case for predicting lifestyles and emergence of pathogens.</title>
        <authorList>
            <person name="Haridas S."/>
            <person name="Albert R."/>
            <person name="Binder M."/>
            <person name="Bloem J."/>
            <person name="Labutti K."/>
            <person name="Salamov A."/>
            <person name="Andreopoulos B."/>
            <person name="Baker S."/>
            <person name="Barry K."/>
            <person name="Bills G."/>
            <person name="Bluhm B."/>
            <person name="Cannon C."/>
            <person name="Castanera R."/>
            <person name="Culley D."/>
            <person name="Daum C."/>
            <person name="Ezra D."/>
            <person name="Gonzalez J."/>
            <person name="Henrissat B."/>
            <person name="Kuo A."/>
            <person name="Liang C."/>
            <person name="Lipzen A."/>
            <person name="Lutzoni F."/>
            <person name="Magnuson J."/>
            <person name="Mondo S."/>
            <person name="Nolan M."/>
            <person name="Ohm R."/>
            <person name="Pangilinan J."/>
            <person name="Park H.-J."/>
            <person name="Ramirez L."/>
            <person name="Alfaro M."/>
            <person name="Sun H."/>
            <person name="Tritt A."/>
            <person name="Yoshinaga Y."/>
            <person name="Zwiers L.-H."/>
            <person name="Turgeon B."/>
            <person name="Goodwin S."/>
            <person name="Spatafora J."/>
            <person name="Crous P."/>
            <person name="Grigoriev I."/>
        </authorList>
    </citation>
    <scope>NUCLEOTIDE SEQUENCE</scope>
    <source>
        <strain evidence="1">CBS 113818</strain>
    </source>
</reference>
<proteinExistence type="predicted"/>
<dbReference type="Proteomes" id="UP000799424">
    <property type="component" value="Unassembled WGS sequence"/>
</dbReference>
<name>A0A6A6ZGS1_9PLEO</name>
<evidence type="ECO:0000313" key="1">
    <source>
        <dbReference type="EMBL" id="KAF2820321.1"/>
    </source>
</evidence>
<sequence>MITLQTFPFLSLLPEIRNRIYGILFEHGDPLCVVHVVEKGAVGKKGGNKGLLHHYTHDRNGYLEFCTGVSLVPQDSRATWPNLDLADTNLQGAYQPALALFRVCRQIHEEAASTFYKNNVFKICRKRICKHEGHTPGRSRRTWYQRIIFVKSSEIPETCQDWNVLNWYSNPPTSSPASPPIDNGCNLNALNDLLSSLLRDELDVNKYGRALGSLGLRRDRSGGFIGFWTTGGCGSWYIGGGHDLENPTQLSIYSTDMVKAFEADAGKDLRLLK</sequence>
<dbReference type="AlphaFoldDB" id="A0A6A6ZGS1"/>